<dbReference type="PRINTS" id="PR00024">
    <property type="entry name" value="HOMEOBOX"/>
</dbReference>
<dbReference type="SMART" id="SM00389">
    <property type="entry name" value="HOX"/>
    <property type="match status" value="1"/>
</dbReference>
<dbReference type="eggNOG" id="KOG0848">
    <property type="taxonomic scope" value="Eukaryota"/>
</dbReference>
<feature type="compositionally biased region" description="Low complexity" evidence="9">
    <location>
        <begin position="205"/>
        <end position="226"/>
    </location>
</feature>
<evidence type="ECO:0000313" key="11">
    <source>
        <dbReference type="EnsemblMetazoa" id="MDOA015506-PA"/>
    </source>
</evidence>
<dbReference type="GO" id="GO:0005634">
    <property type="term" value="C:nucleus"/>
    <property type="evidence" value="ECO:0007669"/>
    <property type="project" value="UniProtKB-SubCell"/>
</dbReference>
<dbReference type="InterPro" id="IPR009057">
    <property type="entry name" value="Homeodomain-like_sf"/>
</dbReference>
<dbReference type="FunFam" id="1.10.10.60:FF:000574">
    <property type="entry name" value="Homeobox protein CHOX-CAD2"/>
    <property type="match status" value="1"/>
</dbReference>
<feature type="domain" description="Homeobox" evidence="10">
    <location>
        <begin position="255"/>
        <end position="315"/>
    </location>
</feature>
<dbReference type="GO" id="GO:0009948">
    <property type="term" value="P:anterior/posterior axis specification"/>
    <property type="evidence" value="ECO:0007669"/>
    <property type="project" value="TreeGrafter"/>
</dbReference>
<evidence type="ECO:0000256" key="3">
    <source>
        <dbReference type="ARBA" id="ARBA00022473"/>
    </source>
</evidence>
<evidence type="ECO:0000313" key="12">
    <source>
        <dbReference type="Proteomes" id="UP001652621"/>
    </source>
</evidence>
<dbReference type="InterPro" id="IPR020479">
    <property type="entry name" value="HD_metazoa"/>
</dbReference>
<protein>
    <submittedName>
        <fullName evidence="13">Homeotic protein caudal</fullName>
    </submittedName>
</protein>
<keyword evidence="12" id="KW-1185">Reference proteome</keyword>
<reference evidence="13" key="2">
    <citation type="submission" date="2025-04" db="UniProtKB">
        <authorList>
            <consortium name="RefSeq"/>
        </authorList>
    </citation>
    <scope>IDENTIFICATION</scope>
    <source>
        <strain evidence="13">Aabys</strain>
    </source>
</reference>
<dbReference type="GO" id="GO:0000981">
    <property type="term" value="F:DNA-binding transcription factor activity, RNA polymerase II-specific"/>
    <property type="evidence" value="ECO:0007669"/>
    <property type="project" value="InterPro"/>
</dbReference>
<dbReference type="InterPro" id="IPR017970">
    <property type="entry name" value="Homeobox_CS"/>
</dbReference>
<dbReference type="InterPro" id="IPR047152">
    <property type="entry name" value="Caudal_homeobox"/>
</dbReference>
<dbReference type="VEuPathDB" id="VectorBase:MDOA015506"/>
<dbReference type="SUPFAM" id="SSF46689">
    <property type="entry name" value="Homeodomain-like"/>
    <property type="match status" value="1"/>
</dbReference>
<dbReference type="GO" id="GO:0030154">
    <property type="term" value="P:cell differentiation"/>
    <property type="evidence" value="ECO:0007669"/>
    <property type="project" value="TreeGrafter"/>
</dbReference>
<reference evidence="11" key="1">
    <citation type="submission" date="2020-05" db="UniProtKB">
        <authorList>
            <consortium name="EnsemblMetazoa"/>
        </authorList>
    </citation>
    <scope>IDENTIFICATION</scope>
    <source>
        <strain evidence="11">Aabys</strain>
    </source>
</reference>
<evidence type="ECO:0000256" key="9">
    <source>
        <dbReference type="SAM" id="MobiDB-lite"/>
    </source>
</evidence>
<comment type="subcellular location">
    <subcellularLocation>
        <location evidence="1 7 8">Nucleus</location>
    </subcellularLocation>
</comment>
<gene>
    <name evidence="11" type="primary">101896878</name>
    <name evidence="13" type="synonym">LOC101896878</name>
</gene>
<dbReference type="KEGG" id="mde:101896878"/>
<feature type="region of interest" description="Disordered" evidence="9">
    <location>
        <begin position="106"/>
        <end position="233"/>
    </location>
</feature>
<feature type="compositionally biased region" description="Low complexity" evidence="9">
    <location>
        <begin position="148"/>
        <end position="163"/>
    </location>
</feature>
<evidence type="ECO:0000256" key="8">
    <source>
        <dbReference type="RuleBase" id="RU000682"/>
    </source>
</evidence>
<dbReference type="SMR" id="A0A1I8NIH8"/>
<dbReference type="CDD" id="cd00086">
    <property type="entry name" value="homeodomain"/>
    <property type="match status" value="1"/>
</dbReference>
<dbReference type="InterPro" id="IPR001356">
    <property type="entry name" value="HD"/>
</dbReference>
<keyword evidence="4 7" id="KW-0238">DNA-binding</keyword>
<dbReference type="PANTHER" id="PTHR24332">
    <property type="entry name" value="HOMEOBOX PROTEIN CDX"/>
    <property type="match status" value="1"/>
</dbReference>
<dbReference type="PROSITE" id="PS00027">
    <property type="entry name" value="HOMEOBOX_1"/>
    <property type="match status" value="1"/>
</dbReference>
<feature type="compositionally biased region" description="Low complexity" evidence="9">
    <location>
        <begin position="180"/>
        <end position="196"/>
    </location>
</feature>
<dbReference type="GO" id="GO:0000977">
    <property type="term" value="F:RNA polymerase II transcription regulatory region sequence-specific DNA binding"/>
    <property type="evidence" value="ECO:0007669"/>
    <property type="project" value="TreeGrafter"/>
</dbReference>
<dbReference type="RefSeq" id="XP_005182794.1">
    <property type="nucleotide sequence ID" value="XM_005182737.3"/>
</dbReference>
<keyword evidence="5 7" id="KW-0371">Homeobox</keyword>
<dbReference type="InterPro" id="IPR000047">
    <property type="entry name" value="HTH_motif"/>
</dbReference>
<feature type="DNA-binding region" description="Homeobox" evidence="7">
    <location>
        <begin position="257"/>
        <end position="316"/>
    </location>
</feature>
<name>A0A1I8NIH8_MUSDO</name>
<evidence type="ECO:0000259" key="10">
    <source>
        <dbReference type="PROSITE" id="PS50071"/>
    </source>
</evidence>
<keyword evidence="6 7" id="KW-0539">Nucleus</keyword>
<evidence type="ECO:0000313" key="13">
    <source>
        <dbReference type="RefSeq" id="XP_005182794.1"/>
    </source>
</evidence>
<dbReference type="EnsemblMetazoa" id="MDOA015506-RA">
    <property type="protein sequence ID" value="MDOA015506-PA"/>
    <property type="gene ID" value="MDOA015506"/>
</dbReference>
<feature type="region of interest" description="Disordered" evidence="9">
    <location>
        <begin position="377"/>
        <end position="402"/>
    </location>
</feature>
<dbReference type="OrthoDB" id="6159439at2759"/>
<evidence type="ECO:0000256" key="6">
    <source>
        <dbReference type="ARBA" id="ARBA00023242"/>
    </source>
</evidence>
<dbReference type="PRINTS" id="PR00031">
    <property type="entry name" value="HTHREPRESSR"/>
</dbReference>
<dbReference type="Proteomes" id="UP001652621">
    <property type="component" value="Unplaced"/>
</dbReference>
<dbReference type="Pfam" id="PF00046">
    <property type="entry name" value="Homeodomain"/>
    <property type="match status" value="1"/>
</dbReference>
<dbReference type="PANTHER" id="PTHR24332:SF9">
    <property type="entry name" value="HOMEOTIC PROTEIN CAUDAL"/>
    <property type="match status" value="1"/>
</dbReference>
<organism evidence="11">
    <name type="scientific">Musca domestica</name>
    <name type="common">House fly</name>
    <dbReference type="NCBI Taxonomy" id="7370"/>
    <lineage>
        <taxon>Eukaryota</taxon>
        <taxon>Metazoa</taxon>
        <taxon>Ecdysozoa</taxon>
        <taxon>Arthropoda</taxon>
        <taxon>Hexapoda</taxon>
        <taxon>Insecta</taxon>
        <taxon>Pterygota</taxon>
        <taxon>Neoptera</taxon>
        <taxon>Endopterygota</taxon>
        <taxon>Diptera</taxon>
        <taxon>Brachycera</taxon>
        <taxon>Muscomorpha</taxon>
        <taxon>Muscoidea</taxon>
        <taxon>Muscidae</taxon>
        <taxon>Musca</taxon>
    </lineage>
</organism>
<comment type="similarity">
    <text evidence="2">Belongs to the Caudal homeobox family.</text>
</comment>
<evidence type="ECO:0000256" key="7">
    <source>
        <dbReference type="PROSITE-ProRule" id="PRU00108"/>
    </source>
</evidence>
<dbReference type="VEuPathDB" id="VectorBase:MDOMA2_017354"/>
<proteinExistence type="inferred from homology"/>
<sequence length="402" mass="44291">MVSFYNTLPYTQKHSANLAYSAGQPWQWTANYHHTPPNHQYLSDMDSTHAAAAHHQMYYNPHAMYHSATNAAAAAASDWHSPSSAENFSQNSQLLSQQHQQLLNGTVVGGGATPSSSSASASSTTSAGPASGSTTQLNETVSSIGDVQHPQQQQQQQQQAQQQAHHHITEGLPSPPITVSGSEISSPGAPASSSSPNHIAHHLNNNHSPSTANNNNNNTINHNNNNRSSPVKSHQYYDWMKKPTYPAQPAPGKTRTKDKYRVVYTDFQRLELEKEYCTSRYITIRRKTELAQTLSLSERQVKIWFQNRRAKERKQNKKVSEPSIGGVQHPDYANLMDTKPKLEPGIHLQHSLHSMAAMGMPAMRLHPHLHGHHHLAVSAAHSHQLHQSPHAQISAAVGSLSM</sequence>
<evidence type="ECO:0000256" key="5">
    <source>
        <dbReference type="ARBA" id="ARBA00023155"/>
    </source>
</evidence>
<evidence type="ECO:0000256" key="2">
    <source>
        <dbReference type="ARBA" id="ARBA00010341"/>
    </source>
</evidence>
<dbReference type="Gene3D" id="1.10.10.60">
    <property type="entry name" value="Homeodomain-like"/>
    <property type="match status" value="1"/>
</dbReference>
<dbReference type="STRING" id="7370.A0A1I8NIH8"/>
<keyword evidence="3" id="KW-0217">Developmental protein</keyword>
<accession>A0A1I8NIH8</accession>
<dbReference type="GO" id="GO:0009887">
    <property type="term" value="P:animal organ morphogenesis"/>
    <property type="evidence" value="ECO:0007669"/>
    <property type="project" value="TreeGrafter"/>
</dbReference>
<evidence type="ECO:0000256" key="1">
    <source>
        <dbReference type="ARBA" id="ARBA00004123"/>
    </source>
</evidence>
<feature type="compositionally biased region" description="Polar residues" evidence="9">
    <location>
        <begin position="136"/>
        <end position="145"/>
    </location>
</feature>
<evidence type="ECO:0000256" key="4">
    <source>
        <dbReference type="ARBA" id="ARBA00023125"/>
    </source>
</evidence>
<dbReference type="AlphaFoldDB" id="A0A1I8NIH8"/>
<feature type="compositionally biased region" description="Low complexity" evidence="9">
    <location>
        <begin position="377"/>
        <end position="392"/>
    </location>
</feature>
<dbReference type="PROSITE" id="PS50071">
    <property type="entry name" value="HOMEOBOX_2"/>
    <property type="match status" value="1"/>
</dbReference>
<feature type="compositionally biased region" description="Low complexity" evidence="9">
    <location>
        <begin position="113"/>
        <end position="135"/>
    </location>
</feature>